<name>A0A8J3QIH0_9ACTN</name>
<sequence>MNGWHVDPAELRKQGRLVMDIATEMAEPIAALGSGPAGFSASVALDRRTKQWLADHTALTPSVGDAGQALVASADNYEASDRFSR</sequence>
<proteinExistence type="predicted"/>
<keyword evidence="2" id="KW-1185">Reference proteome</keyword>
<dbReference type="AlphaFoldDB" id="A0A8J3QIH0"/>
<evidence type="ECO:0000313" key="1">
    <source>
        <dbReference type="EMBL" id="GIH10013.1"/>
    </source>
</evidence>
<dbReference type="Proteomes" id="UP000612899">
    <property type="component" value="Unassembled WGS sequence"/>
</dbReference>
<dbReference type="RefSeq" id="WP_203913737.1">
    <property type="nucleotide sequence ID" value="NZ_BONY01000082.1"/>
</dbReference>
<accession>A0A8J3QIH0</accession>
<reference evidence="1" key="1">
    <citation type="submission" date="2021-01" db="EMBL/GenBank/DDBJ databases">
        <title>Whole genome shotgun sequence of Rhizocola hellebori NBRC 109834.</title>
        <authorList>
            <person name="Komaki H."/>
            <person name="Tamura T."/>
        </authorList>
    </citation>
    <scope>NUCLEOTIDE SEQUENCE</scope>
    <source>
        <strain evidence="1">NBRC 109834</strain>
    </source>
</reference>
<protein>
    <submittedName>
        <fullName evidence="1">Uncharacterized protein</fullName>
    </submittedName>
</protein>
<evidence type="ECO:0000313" key="2">
    <source>
        <dbReference type="Proteomes" id="UP000612899"/>
    </source>
</evidence>
<comment type="caution">
    <text evidence="1">The sequence shown here is derived from an EMBL/GenBank/DDBJ whole genome shotgun (WGS) entry which is preliminary data.</text>
</comment>
<gene>
    <name evidence="1" type="ORF">Rhe02_80800</name>
</gene>
<organism evidence="1 2">
    <name type="scientific">Rhizocola hellebori</name>
    <dbReference type="NCBI Taxonomy" id="1392758"/>
    <lineage>
        <taxon>Bacteria</taxon>
        <taxon>Bacillati</taxon>
        <taxon>Actinomycetota</taxon>
        <taxon>Actinomycetes</taxon>
        <taxon>Micromonosporales</taxon>
        <taxon>Micromonosporaceae</taxon>
        <taxon>Rhizocola</taxon>
    </lineage>
</organism>
<dbReference type="EMBL" id="BONY01000082">
    <property type="protein sequence ID" value="GIH10013.1"/>
    <property type="molecule type" value="Genomic_DNA"/>
</dbReference>